<evidence type="ECO:0000313" key="3">
    <source>
        <dbReference type="Proteomes" id="UP000286746"/>
    </source>
</evidence>
<protein>
    <submittedName>
        <fullName evidence="2">Uncharacterized protein</fullName>
    </submittedName>
</protein>
<reference evidence="2 3" key="1">
    <citation type="submission" date="2018-11" db="EMBL/GenBank/DDBJ databases">
        <title>Whole genome sequence of Streptomyces paromomycinus NBRC 15454(T).</title>
        <authorList>
            <person name="Komaki H."/>
            <person name="Tamura T."/>
        </authorList>
    </citation>
    <scope>NUCLEOTIDE SEQUENCE [LARGE SCALE GENOMIC DNA]</scope>
    <source>
        <strain evidence="2 3">NBRC 15454</strain>
    </source>
</reference>
<dbReference type="RefSeq" id="WP_125053035.1">
    <property type="nucleotide sequence ID" value="NZ_BHZD01000001.1"/>
</dbReference>
<name>A0A401VXN8_STREY</name>
<comment type="caution">
    <text evidence="2">The sequence shown here is derived from an EMBL/GenBank/DDBJ whole genome shotgun (WGS) entry which is preliminary data.</text>
</comment>
<evidence type="ECO:0000256" key="1">
    <source>
        <dbReference type="SAM" id="MobiDB-lite"/>
    </source>
</evidence>
<gene>
    <name evidence="2" type="ORF">GKJPGBOP_01495</name>
</gene>
<sequence length="144" mass="15653">MSVTRKPTSQDTVLEKVFGAPLDELYAAAVAGTASPALHRIMELRSFLAVAEEQLARVRDRIHEATAPARQYELSAEELQWDLQWLQAALSGRQECVGALEEVLRTMPAPGARPQQGLPPPKISARATAAHPPAAQSLARARRP</sequence>
<feature type="region of interest" description="Disordered" evidence="1">
    <location>
        <begin position="107"/>
        <end position="144"/>
    </location>
</feature>
<dbReference type="Proteomes" id="UP000286746">
    <property type="component" value="Unassembled WGS sequence"/>
</dbReference>
<organism evidence="2 3">
    <name type="scientific">Streptomyces paromomycinus</name>
    <name type="common">Streptomyces rimosus subsp. paromomycinus</name>
    <dbReference type="NCBI Taxonomy" id="92743"/>
    <lineage>
        <taxon>Bacteria</taxon>
        <taxon>Bacillati</taxon>
        <taxon>Actinomycetota</taxon>
        <taxon>Actinomycetes</taxon>
        <taxon>Kitasatosporales</taxon>
        <taxon>Streptomycetaceae</taxon>
        <taxon>Streptomyces</taxon>
    </lineage>
</organism>
<accession>A0A401VXN8</accession>
<feature type="compositionally biased region" description="Low complexity" evidence="1">
    <location>
        <begin position="124"/>
        <end position="144"/>
    </location>
</feature>
<dbReference type="AlphaFoldDB" id="A0A401VXN8"/>
<keyword evidence="3" id="KW-1185">Reference proteome</keyword>
<proteinExistence type="predicted"/>
<dbReference type="EMBL" id="BHZD01000001">
    <property type="protein sequence ID" value="GCD41838.1"/>
    <property type="molecule type" value="Genomic_DNA"/>
</dbReference>
<evidence type="ECO:0000313" key="2">
    <source>
        <dbReference type="EMBL" id="GCD41838.1"/>
    </source>
</evidence>